<comment type="caution">
    <text evidence="9">The sequence shown here is derived from an EMBL/GenBank/DDBJ whole genome shotgun (WGS) entry which is preliminary data.</text>
</comment>
<feature type="compositionally biased region" description="Polar residues" evidence="8">
    <location>
        <begin position="568"/>
        <end position="578"/>
    </location>
</feature>
<keyword evidence="4" id="KW-0677">Repeat</keyword>
<evidence type="ECO:0000256" key="8">
    <source>
        <dbReference type="SAM" id="MobiDB-lite"/>
    </source>
</evidence>
<comment type="subcellular location">
    <subcellularLocation>
        <location evidence="1">Nucleus</location>
    </subcellularLocation>
</comment>
<keyword evidence="5" id="KW-0863">Zinc-finger</keyword>
<protein>
    <recommendedName>
        <fullName evidence="11">C3H1-type domain-containing protein</fullName>
    </recommendedName>
</protein>
<feature type="region of interest" description="Disordered" evidence="8">
    <location>
        <begin position="515"/>
        <end position="605"/>
    </location>
</feature>
<comment type="similarity">
    <text evidence="2">Belongs to the ZC3H14 family.</text>
</comment>
<feature type="region of interest" description="Disordered" evidence="8">
    <location>
        <begin position="83"/>
        <end position="222"/>
    </location>
</feature>
<keyword evidence="10" id="KW-1185">Reference proteome</keyword>
<dbReference type="Proteomes" id="UP000237144">
    <property type="component" value="Unassembled WGS sequence"/>
</dbReference>
<keyword evidence="3" id="KW-0479">Metal-binding</keyword>
<sequence>MAPDIVPSSPQGLALQAEIQKKLADFGWSTEDDAVMAEYCIVMLGNRKTPDQIAAELSDLIGSDFDRSFVEWMFDAVKRHYPEPSAASSSSAAPAAASSATSPPTGPSASSASSSSRRDGPNGVPSRPAGPLGGGGAQATGGRQVFGAAMSGMKRSARDGDDAADARSGDGSSGRQLQRARYDGPSGGRPHNQRSLFDRVNGNNPQFAPGRPTGPVNNTGMPQPAFDAITQAVNAILAGAHPSILANIPFAALTAHPFSSRLPPQVMAQAQANAAMQAQAFAAMQNVWNQPPGASAFGAPGGGPVPAPGGGVFNPNAAPFQPGAGGPGGFAGRPPTKPSGPPVVLPTKPTNDAICKHGVDCSKPQCPYAHPSPVATKESGLVLSSDACEKQLKCEDPDCPKAHVSKAQKTHPPASVSSGTTAIAPPRPAPPAESPAAGALAGAGEKPCKFGGACTRQGCVFVHPWDVRGDPSAQVMCRYGAACTRADCHFKHPAHRPAPYSRNKFSATFAKKSGSPASAAAAGGSGKATEGSIAPKPEESAEHVSERLKRFAGSSNAGETERILPGQTAASNGDAKQNGNGGHDDQQKVEIHLDDEEDKKVEVKA</sequence>
<dbReference type="InterPro" id="IPR043094">
    <property type="entry name" value="Nab2/ZC3H14_N_sf"/>
</dbReference>
<dbReference type="GO" id="GO:0008143">
    <property type="term" value="F:poly(A) binding"/>
    <property type="evidence" value="ECO:0007669"/>
    <property type="project" value="InterPro"/>
</dbReference>
<feature type="compositionally biased region" description="Basic and acidic residues" evidence="8">
    <location>
        <begin position="582"/>
        <end position="605"/>
    </location>
</feature>
<evidence type="ECO:0000256" key="3">
    <source>
        <dbReference type="ARBA" id="ARBA00022723"/>
    </source>
</evidence>
<reference evidence="9 10" key="1">
    <citation type="journal article" date="2018" name="Front. Microbiol.">
        <title>Prospects for Fungal Bioremediation of Acidic Radioactive Waste Sites: Characterization and Genome Sequence of Rhodotorula taiwanensis MD1149.</title>
        <authorList>
            <person name="Tkavc R."/>
            <person name="Matrosova V.Y."/>
            <person name="Grichenko O.E."/>
            <person name="Gostincar C."/>
            <person name="Volpe R.P."/>
            <person name="Klimenkova P."/>
            <person name="Gaidamakova E.K."/>
            <person name="Zhou C.E."/>
            <person name="Stewart B.J."/>
            <person name="Lyman M.G."/>
            <person name="Malfatti S.A."/>
            <person name="Rubinfeld B."/>
            <person name="Courtot M."/>
            <person name="Singh J."/>
            <person name="Dalgard C.L."/>
            <person name="Hamilton T."/>
            <person name="Frey K.G."/>
            <person name="Gunde-Cimerman N."/>
            <person name="Dugan L."/>
            <person name="Daly M.J."/>
        </authorList>
    </citation>
    <scope>NUCLEOTIDE SEQUENCE [LARGE SCALE GENOMIC DNA]</scope>
    <source>
        <strain evidence="9 10">MD1149</strain>
    </source>
</reference>
<evidence type="ECO:0000313" key="9">
    <source>
        <dbReference type="EMBL" id="POY71430.1"/>
    </source>
</evidence>
<evidence type="ECO:0000313" key="10">
    <source>
        <dbReference type="Proteomes" id="UP000237144"/>
    </source>
</evidence>
<dbReference type="Pfam" id="PF14608">
    <property type="entry name" value="zf-CCCH_2"/>
    <property type="match status" value="3"/>
</dbReference>
<evidence type="ECO:0000256" key="6">
    <source>
        <dbReference type="ARBA" id="ARBA00022833"/>
    </source>
</evidence>
<evidence type="ECO:0000256" key="1">
    <source>
        <dbReference type="ARBA" id="ARBA00004123"/>
    </source>
</evidence>
<dbReference type="PANTHER" id="PTHR14738">
    <property type="entry name" value="ZINC FINGER CCCH DOMAIN-CONTAINING PROTEIN 14"/>
    <property type="match status" value="1"/>
</dbReference>
<keyword evidence="7" id="KW-0539">Nucleus</keyword>
<evidence type="ECO:0000256" key="4">
    <source>
        <dbReference type="ARBA" id="ARBA00022737"/>
    </source>
</evidence>
<feature type="compositionally biased region" description="Low complexity" evidence="8">
    <location>
        <begin position="84"/>
        <end position="115"/>
    </location>
</feature>
<evidence type="ECO:0008006" key="11">
    <source>
        <dbReference type="Google" id="ProtNLM"/>
    </source>
</evidence>
<dbReference type="GO" id="GO:0008270">
    <property type="term" value="F:zinc ion binding"/>
    <property type="evidence" value="ECO:0007669"/>
    <property type="project" value="UniProtKB-KW"/>
</dbReference>
<dbReference type="GO" id="GO:0005634">
    <property type="term" value="C:nucleus"/>
    <property type="evidence" value="ECO:0007669"/>
    <property type="project" value="UniProtKB-SubCell"/>
</dbReference>
<organism evidence="9 10">
    <name type="scientific">Rhodotorula taiwanensis</name>
    <dbReference type="NCBI Taxonomy" id="741276"/>
    <lineage>
        <taxon>Eukaryota</taxon>
        <taxon>Fungi</taxon>
        <taxon>Dikarya</taxon>
        <taxon>Basidiomycota</taxon>
        <taxon>Pucciniomycotina</taxon>
        <taxon>Microbotryomycetes</taxon>
        <taxon>Sporidiobolales</taxon>
        <taxon>Sporidiobolaceae</taxon>
        <taxon>Rhodotorula</taxon>
    </lineage>
</organism>
<evidence type="ECO:0000256" key="7">
    <source>
        <dbReference type="ARBA" id="ARBA00023242"/>
    </source>
</evidence>
<dbReference type="EMBL" id="PJQD01000085">
    <property type="protein sequence ID" value="POY71430.1"/>
    <property type="molecule type" value="Genomic_DNA"/>
</dbReference>
<dbReference type="GO" id="GO:0043488">
    <property type="term" value="P:regulation of mRNA stability"/>
    <property type="evidence" value="ECO:0007669"/>
    <property type="project" value="InterPro"/>
</dbReference>
<accession>A0A2S5B3T2</accession>
<feature type="compositionally biased region" description="Basic and acidic residues" evidence="8">
    <location>
        <begin position="156"/>
        <end position="168"/>
    </location>
</feature>
<proteinExistence type="inferred from homology"/>
<name>A0A2S5B3T2_9BASI</name>
<keyword evidence="6" id="KW-0862">Zinc</keyword>
<feature type="region of interest" description="Disordered" evidence="8">
    <location>
        <begin position="401"/>
        <end position="441"/>
    </location>
</feature>
<dbReference type="GO" id="GO:0005737">
    <property type="term" value="C:cytoplasm"/>
    <property type="evidence" value="ECO:0007669"/>
    <property type="project" value="TreeGrafter"/>
</dbReference>
<dbReference type="Gene3D" id="4.10.1000.40">
    <property type="match status" value="2"/>
</dbReference>
<feature type="region of interest" description="Disordered" evidence="8">
    <location>
        <begin position="321"/>
        <end position="341"/>
    </location>
</feature>
<dbReference type="OrthoDB" id="438553at2759"/>
<dbReference type="InterPro" id="IPR040366">
    <property type="entry name" value="Nab2/ZC3H14"/>
</dbReference>
<dbReference type="STRING" id="741276.A0A2S5B3T2"/>
<evidence type="ECO:0000256" key="2">
    <source>
        <dbReference type="ARBA" id="ARBA00008423"/>
    </source>
</evidence>
<dbReference type="Gene3D" id="1.10.340.40">
    <property type="entry name" value="Nuclear abundant poly(A) RNA-bind protein 2, N-terminal domain"/>
    <property type="match status" value="1"/>
</dbReference>
<feature type="compositionally biased region" description="Basic and acidic residues" evidence="8">
    <location>
        <begin position="536"/>
        <end position="549"/>
    </location>
</feature>
<dbReference type="AlphaFoldDB" id="A0A2S5B3T2"/>
<gene>
    <name evidence="9" type="ORF">BMF94_5743</name>
</gene>
<evidence type="ECO:0000256" key="5">
    <source>
        <dbReference type="ARBA" id="ARBA00022771"/>
    </source>
</evidence>
<dbReference type="PANTHER" id="PTHR14738:SF29">
    <property type="entry name" value="ZINC FINGER CCCH DOMAIN-CONTAINING PROTEIN 14"/>
    <property type="match status" value="1"/>
</dbReference>